<keyword evidence="2" id="KW-0012">Acyltransferase</keyword>
<comment type="caution">
    <text evidence="2">The sequence shown here is derived from an EMBL/GenBank/DDBJ whole genome shotgun (WGS) entry which is preliminary data.</text>
</comment>
<accession>A0A921LSV8</accession>
<sequence length="211" mass="23995">MVSRVRYRPFEDGDLDAVASILRPEWHTRSEIEEYNHLEAEMDLAYCLSTSTFSQVALIDGVPQGIVLARVEGERAADADRWLKLEAQLFERLRELDESAAEWMRSYTRSSLRVNNGLLEQSGVDRGAEIVLLAVGRGARHLGIGSVLIDAAASYCADRSAQSLYLFTDTSCSWQFYEHHGLKRVAAHRCNREERRVLAREMYLYHLDLSA</sequence>
<reference evidence="2" key="1">
    <citation type="journal article" date="2021" name="PeerJ">
        <title>Extensive microbial diversity within the chicken gut microbiome revealed by metagenomics and culture.</title>
        <authorList>
            <person name="Gilroy R."/>
            <person name="Ravi A."/>
            <person name="Getino M."/>
            <person name="Pursley I."/>
            <person name="Horton D.L."/>
            <person name="Alikhan N.F."/>
            <person name="Baker D."/>
            <person name="Gharbi K."/>
            <person name="Hall N."/>
            <person name="Watson M."/>
            <person name="Adriaenssens E.M."/>
            <person name="Foster-Nyarko E."/>
            <person name="Jarju S."/>
            <person name="Secka A."/>
            <person name="Antonio M."/>
            <person name="Oren A."/>
            <person name="Chaudhuri R.R."/>
            <person name="La Ragione R."/>
            <person name="Hildebrand F."/>
            <person name="Pallen M.J."/>
        </authorList>
    </citation>
    <scope>NUCLEOTIDE SEQUENCE</scope>
    <source>
        <strain evidence="2">ChiHjej13B12-9602</strain>
    </source>
</reference>
<keyword evidence="2" id="KW-0808">Transferase</keyword>
<dbReference type="RefSeq" id="WP_273188897.1">
    <property type="nucleotide sequence ID" value="NZ_DYUZ01000008.1"/>
</dbReference>
<proteinExistence type="predicted"/>
<organism evidence="2 3">
    <name type="scientific">Enorma phocaeensis</name>
    <dbReference type="NCBI Taxonomy" id="1871019"/>
    <lineage>
        <taxon>Bacteria</taxon>
        <taxon>Bacillati</taxon>
        <taxon>Actinomycetota</taxon>
        <taxon>Coriobacteriia</taxon>
        <taxon>Coriobacteriales</taxon>
        <taxon>Coriobacteriaceae</taxon>
        <taxon>Enorma</taxon>
    </lineage>
</organism>
<dbReference type="EC" id="2.3.1.-" evidence="2"/>
<dbReference type="PROSITE" id="PS51186">
    <property type="entry name" value="GNAT"/>
    <property type="match status" value="1"/>
</dbReference>
<dbReference type="GO" id="GO:0016747">
    <property type="term" value="F:acyltransferase activity, transferring groups other than amino-acyl groups"/>
    <property type="evidence" value="ECO:0007669"/>
    <property type="project" value="InterPro"/>
</dbReference>
<gene>
    <name evidence="2" type="ORF">K8V70_02040</name>
</gene>
<evidence type="ECO:0000259" key="1">
    <source>
        <dbReference type="PROSITE" id="PS51186"/>
    </source>
</evidence>
<evidence type="ECO:0000313" key="2">
    <source>
        <dbReference type="EMBL" id="HJG36632.1"/>
    </source>
</evidence>
<evidence type="ECO:0000313" key="3">
    <source>
        <dbReference type="Proteomes" id="UP000753256"/>
    </source>
</evidence>
<dbReference type="AlphaFoldDB" id="A0A921LSV8"/>
<dbReference type="Proteomes" id="UP000753256">
    <property type="component" value="Unassembled WGS sequence"/>
</dbReference>
<dbReference type="InterPro" id="IPR016181">
    <property type="entry name" value="Acyl_CoA_acyltransferase"/>
</dbReference>
<dbReference type="Pfam" id="PF00583">
    <property type="entry name" value="Acetyltransf_1"/>
    <property type="match status" value="1"/>
</dbReference>
<name>A0A921LSV8_9ACTN</name>
<dbReference type="EMBL" id="DYUZ01000008">
    <property type="protein sequence ID" value="HJG36632.1"/>
    <property type="molecule type" value="Genomic_DNA"/>
</dbReference>
<protein>
    <submittedName>
        <fullName evidence="2">GNAT family N-acetyltransferase</fullName>
        <ecNumber evidence="2">2.3.1.-</ecNumber>
    </submittedName>
</protein>
<dbReference type="CDD" id="cd04301">
    <property type="entry name" value="NAT_SF"/>
    <property type="match status" value="1"/>
</dbReference>
<dbReference type="SUPFAM" id="SSF55729">
    <property type="entry name" value="Acyl-CoA N-acyltransferases (Nat)"/>
    <property type="match status" value="1"/>
</dbReference>
<dbReference type="InterPro" id="IPR000182">
    <property type="entry name" value="GNAT_dom"/>
</dbReference>
<reference evidence="2" key="2">
    <citation type="submission" date="2021-09" db="EMBL/GenBank/DDBJ databases">
        <authorList>
            <person name="Gilroy R."/>
        </authorList>
    </citation>
    <scope>NUCLEOTIDE SEQUENCE</scope>
    <source>
        <strain evidence="2">ChiHjej13B12-9602</strain>
    </source>
</reference>
<dbReference type="Gene3D" id="3.40.630.30">
    <property type="match status" value="1"/>
</dbReference>
<feature type="domain" description="N-acetyltransferase" evidence="1">
    <location>
        <begin position="5"/>
        <end position="210"/>
    </location>
</feature>